<proteinExistence type="predicted"/>
<keyword evidence="1" id="KW-1133">Transmembrane helix</keyword>
<evidence type="ECO:0000256" key="1">
    <source>
        <dbReference type="SAM" id="Phobius"/>
    </source>
</evidence>
<protein>
    <recommendedName>
        <fullName evidence="2">Prepilin type IV endopeptidase peptidase domain-containing protein</fullName>
    </recommendedName>
</protein>
<feature type="domain" description="Prepilin type IV endopeptidase peptidase" evidence="2">
    <location>
        <begin position="14"/>
        <end position="110"/>
    </location>
</feature>
<dbReference type="AlphaFoldDB" id="A0A855F576"/>
<dbReference type="Proteomes" id="UP000229713">
    <property type="component" value="Unassembled WGS sequence"/>
</dbReference>
<comment type="caution">
    <text evidence="3">The sequence shown here is derived from an EMBL/GenBank/DDBJ whole genome shotgun (WGS) entry which is preliminary data.</text>
</comment>
<dbReference type="EMBL" id="NKYI01000020">
    <property type="protein sequence ID" value="PIK83778.1"/>
    <property type="molecule type" value="Genomic_DNA"/>
</dbReference>
<keyword evidence="1" id="KW-0812">Transmembrane</keyword>
<dbReference type="GO" id="GO:0004190">
    <property type="term" value="F:aspartic-type endopeptidase activity"/>
    <property type="evidence" value="ECO:0007669"/>
    <property type="project" value="InterPro"/>
</dbReference>
<feature type="transmembrane region" description="Helical" evidence="1">
    <location>
        <begin position="56"/>
        <end position="76"/>
    </location>
</feature>
<sequence length="143" mass="15609">MIVSIAWLLTAGISGVLIYICYVDIRWRRIPNRATLLILLLSCLAGFTHMPYPAFILPGILLALGFIAAMAKLMGAGDIKLVCALAVALSVPETGNFLLLTAIAGIPVAIVSLLYFYFFAREERATVPYALAISCGYWLQLWV</sequence>
<evidence type="ECO:0000259" key="2">
    <source>
        <dbReference type="Pfam" id="PF01478"/>
    </source>
</evidence>
<dbReference type="Pfam" id="PF01478">
    <property type="entry name" value="Peptidase_A24"/>
    <property type="match status" value="1"/>
</dbReference>
<keyword evidence="1" id="KW-0472">Membrane</keyword>
<organism evidence="3 4">
    <name type="scientific">Raoultella ornithinolytica</name>
    <name type="common">Klebsiella ornithinolytica</name>
    <dbReference type="NCBI Taxonomy" id="54291"/>
    <lineage>
        <taxon>Bacteria</taxon>
        <taxon>Pseudomonadati</taxon>
        <taxon>Pseudomonadota</taxon>
        <taxon>Gammaproteobacteria</taxon>
        <taxon>Enterobacterales</taxon>
        <taxon>Enterobacteriaceae</taxon>
        <taxon>Klebsiella/Raoultella group</taxon>
        <taxon>Raoultella</taxon>
    </lineage>
</organism>
<feature type="transmembrane region" description="Helical" evidence="1">
    <location>
        <begin position="97"/>
        <end position="120"/>
    </location>
</feature>
<feature type="transmembrane region" description="Helical" evidence="1">
    <location>
        <begin position="6"/>
        <end position="22"/>
    </location>
</feature>
<reference evidence="3 4" key="1">
    <citation type="submission" date="2017-07" db="EMBL/GenBank/DDBJ databases">
        <title>Raoultella ornithinolytica strain HH3 draft genome.</title>
        <authorList>
            <person name="Duceppe M.-O."/>
            <person name="Huang H."/>
            <person name="Phipps-Todd B."/>
        </authorList>
    </citation>
    <scope>NUCLEOTIDE SEQUENCE [LARGE SCALE GENOMIC DNA]</scope>
    <source>
        <strain evidence="3 4">HH3</strain>
    </source>
</reference>
<dbReference type="InterPro" id="IPR000045">
    <property type="entry name" value="Prepilin_IV_endopep_pep"/>
</dbReference>
<accession>A0A855F576</accession>
<evidence type="ECO:0000313" key="3">
    <source>
        <dbReference type="EMBL" id="PIK83778.1"/>
    </source>
</evidence>
<evidence type="ECO:0000313" key="4">
    <source>
        <dbReference type="Proteomes" id="UP000229713"/>
    </source>
</evidence>
<name>A0A855F576_RAOOR</name>
<gene>
    <name evidence="3" type="ORF">CFY86_13590</name>
</gene>
<dbReference type="GO" id="GO:0016020">
    <property type="term" value="C:membrane"/>
    <property type="evidence" value="ECO:0007669"/>
    <property type="project" value="InterPro"/>
</dbReference>
<dbReference type="Gene3D" id="1.20.120.1220">
    <property type="match status" value="1"/>
</dbReference>